<dbReference type="AlphaFoldDB" id="A0A9P6T2Z1"/>
<dbReference type="Proteomes" id="UP000703661">
    <property type="component" value="Unassembled WGS sequence"/>
</dbReference>
<gene>
    <name evidence="1" type="ORF">BGZ80_003134</name>
</gene>
<evidence type="ECO:0000313" key="1">
    <source>
        <dbReference type="EMBL" id="KAG0021054.1"/>
    </source>
</evidence>
<dbReference type="EMBL" id="JAAAID010000181">
    <property type="protein sequence ID" value="KAG0021054.1"/>
    <property type="molecule type" value="Genomic_DNA"/>
</dbReference>
<sequence length="242" mass="26623">MGVVGSVNAIPEIHAQQDGIVCPRNEFQAKVISVNALCQLPGDKASDESCRLFGERCIGMRGKWGCGNFDGEENHRGCLFRPMFSPNGPGSNIVFDNEVDEYRERGNVGNQCVFGRRVARSTRGRYNATDGGEDDDDDKDATNVDLGFSDVSGFFATSIISGVSEYNDIYDELREIEEGTEEQAIVTSAMVLKIAGMLAVKGFKLPISRWQCQGCKATCNVLFAFKSSWKNACKYDTCVKYL</sequence>
<proteinExistence type="predicted"/>
<feature type="non-terminal residue" evidence="1">
    <location>
        <position position="242"/>
    </location>
</feature>
<protein>
    <submittedName>
        <fullName evidence="1">Uncharacterized protein</fullName>
    </submittedName>
</protein>
<accession>A0A9P6T2Z1</accession>
<keyword evidence="2" id="KW-1185">Reference proteome</keyword>
<comment type="caution">
    <text evidence="1">The sequence shown here is derived from an EMBL/GenBank/DDBJ whole genome shotgun (WGS) entry which is preliminary data.</text>
</comment>
<reference evidence="1" key="1">
    <citation type="journal article" date="2020" name="Fungal Divers.">
        <title>Resolving the Mortierellaceae phylogeny through synthesis of multi-gene phylogenetics and phylogenomics.</title>
        <authorList>
            <person name="Vandepol N."/>
            <person name="Liber J."/>
            <person name="Desiro A."/>
            <person name="Na H."/>
            <person name="Kennedy M."/>
            <person name="Barry K."/>
            <person name="Grigoriev I.V."/>
            <person name="Miller A.N."/>
            <person name="O'Donnell K."/>
            <person name="Stajich J.E."/>
            <person name="Bonito G."/>
        </authorList>
    </citation>
    <scope>NUCLEOTIDE SEQUENCE</scope>
    <source>
        <strain evidence="1">NRRL 2769</strain>
    </source>
</reference>
<name>A0A9P6T2Z1_9FUNG</name>
<organism evidence="1 2">
    <name type="scientific">Entomortierella chlamydospora</name>
    <dbReference type="NCBI Taxonomy" id="101097"/>
    <lineage>
        <taxon>Eukaryota</taxon>
        <taxon>Fungi</taxon>
        <taxon>Fungi incertae sedis</taxon>
        <taxon>Mucoromycota</taxon>
        <taxon>Mortierellomycotina</taxon>
        <taxon>Mortierellomycetes</taxon>
        <taxon>Mortierellales</taxon>
        <taxon>Mortierellaceae</taxon>
        <taxon>Entomortierella</taxon>
    </lineage>
</organism>
<evidence type="ECO:0000313" key="2">
    <source>
        <dbReference type="Proteomes" id="UP000703661"/>
    </source>
</evidence>